<dbReference type="GO" id="GO:0003724">
    <property type="term" value="F:RNA helicase activity"/>
    <property type="evidence" value="ECO:0007669"/>
    <property type="project" value="UniProtKB-EC"/>
</dbReference>
<dbReference type="SMART" id="SM00487">
    <property type="entry name" value="DEXDc"/>
    <property type="match status" value="1"/>
</dbReference>
<evidence type="ECO:0000313" key="12">
    <source>
        <dbReference type="EMBL" id="KAG0143812.1"/>
    </source>
</evidence>
<evidence type="ECO:0000256" key="1">
    <source>
        <dbReference type="ARBA" id="ARBA00022741"/>
    </source>
</evidence>
<dbReference type="PROSITE" id="PS51193">
    <property type="entry name" value="HELICASE_ATP_BIND_2"/>
    <property type="match status" value="1"/>
</dbReference>
<comment type="catalytic activity">
    <reaction evidence="7">
        <text>ATP + H2O = ADP + phosphate + H(+)</text>
        <dbReference type="Rhea" id="RHEA:13065"/>
        <dbReference type="ChEBI" id="CHEBI:15377"/>
        <dbReference type="ChEBI" id="CHEBI:15378"/>
        <dbReference type="ChEBI" id="CHEBI:30616"/>
        <dbReference type="ChEBI" id="CHEBI:43474"/>
        <dbReference type="ChEBI" id="CHEBI:456216"/>
        <dbReference type="EC" id="3.6.4.13"/>
    </reaction>
</comment>
<dbReference type="SUPFAM" id="SSF52540">
    <property type="entry name" value="P-loop containing nucleoside triphosphate hydrolases"/>
    <property type="match status" value="2"/>
</dbReference>
<dbReference type="OrthoDB" id="193716at2759"/>
<sequence length="626" mass="67938">MRLPRLQNPTSSSGKSVSSTTQAVRVAPQTSAMPRNYVARAAQHAMCSSRPGRPLQTQAQVKAKESLGSTRRFVDTPLSEGLKAAIPFETMSEIQAATLDAVLSGQDVLAQAKTGTGKTLAFLVPAVERLRNLKPSPPDQQISVLIISPTRELAAQIANECQPLLAGTSLGVQCVVGGTNIRTEVNKLRNQRCDVLVATPGRLKDHLTNNNLGKQFGRLQFFILDEADRLLDMGFKPDIDQILRSLPERSSVPRQSMLFSATIPPEVLKVKNAVLLPQHAHISTLKAEDINAHLHVPQTFVIAHLHDHLAALLEIINQDIADHGPSSKPMVFFPTARATGLGAEVLKCCLKGKMPVFELHSRINQNIRTKTAKQFKDCQKGVLVTSDVSGRGVDYPNVTTVVQVGLPMTAEDYVHRLGRTARGGATGKGIIILAPFEEGFLNQGQMRTMPLKPHPSLALDHAETHAALDQIDQKEKDQAYQAWLGYYKGRMKLCGFSPERLVQVANDYVREGLRYQSELMPGLLAKTVGMMGLKGVPGLRIVKPEVRETGHRGFSRSDNTSSQVSHNAANGISREVSELGPIPSSRNQGSRGAGRGARGSERGSGGRRSGRGGGWGRPENARGSWE</sequence>
<dbReference type="InterPro" id="IPR001650">
    <property type="entry name" value="Helicase_C-like"/>
</dbReference>
<keyword evidence="5 7" id="KW-0694">RNA-binding</keyword>
<dbReference type="InterPro" id="IPR000629">
    <property type="entry name" value="RNA-helicase_DEAD-box_CS"/>
</dbReference>
<feature type="domain" description="Helicase ATP-binding" evidence="9">
    <location>
        <begin position="99"/>
        <end position="281"/>
    </location>
</feature>
<evidence type="ECO:0000256" key="4">
    <source>
        <dbReference type="ARBA" id="ARBA00022840"/>
    </source>
</evidence>
<accession>A0A9P6T945</accession>
<dbReference type="CDD" id="cd17964">
    <property type="entry name" value="DEADc_MSS116"/>
    <property type="match status" value="1"/>
</dbReference>
<reference evidence="12" key="1">
    <citation type="submission" date="2013-11" db="EMBL/GenBank/DDBJ databases">
        <title>Genome sequence of the fusiform rust pathogen reveals effectors for host alternation and coevolution with pine.</title>
        <authorList>
            <consortium name="DOE Joint Genome Institute"/>
            <person name="Smith K."/>
            <person name="Pendleton A."/>
            <person name="Kubisiak T."/>
            <person name="Anderson C."/>
            <person name="Salamov A."/>
            <person name="Aerts A."/>
            <person name="Riley R."/>
            <person name="Clum A."/>
            <person name="Lindquist E."/>
            <person name="Ence D."/>
            <person name="Campbell M."/>
            <person name="Kronenberg Z."/>
            <person name="Feau N."/>
            <person name="Dhillon B."/>
            <person name="Hamelin R."/>
            <person name="Burleigh J."/>
            <person name="Smith J."/>
            <person name="Yandell M."/>
            <person name="Nelson C."/>
            <person name="Grigoriev I."/>
            <person name="Davis J."/>
        </authorList>
    </citation>
    <scope>NUCLEOTIDE SEQUENCE</scope>
    <source>
        <strain evidence="12">G11</strain>
    </source>
</reference>
<evidence type="ECO:0000256" key="3">
    <source>
        <dbReference type="ARBA" id="ARBA00022806"/>
    </source>
</evidence>
<dbReference type="InterPro" id="IPR011545">
    <property type="entry name" value="DEAD/DEAH_box_helicase_dom"/>
</dbReference>
<dbReference type="InterPro" id="IPR014001">
    <property type="entry name" value="Helicase_ATP-bd"/>
</dbReference>
<dbReference type="SMART" id="SM00490">
    <property type="entry name" value="HELICc"/>
    <property type="match status" value="1"/>
</dbReference>
<dbReference type="PANTHER" id="PTHR24031">
    <property type="entry name" value="RNA HELICASE"/>
    <property type="match status" value="1"/>
</dbReference>
<organism evidence="12 13">
    <name type="scientific">Cronartium quercuum f. sp. fusiforme G11</name>
    <dbReference type="NCBI Taxonomy" id="708437"/>
    <lineage>
        <taxon>Eukaryota</taxon>
        <taxon>Fungi</taxon>
        <taxon>Dikarya</taxon>
        <taxon>Basidiomycota</taxon>
        <taxon>Pucciniomycotina</taxon>
        <taxon>Pucciniomycetes</taxon>
        <taxon>Pucciniales</taxon>
        <taxon>Coleosporiaceae</taxon>
        <taxon>Cronartium</taxon>
    </lineage>
</organism>
<evidence type="ECO:0000256" key="6">
    <source>
        <dbReference type="RuleBase" id="RU000492"/>
    </source>
</evidence>
<comment type="function">
    <text evidence="7">RNA helicase.</text>
</comment>
<comment type="caution">
    <text evidence="12">The sequence shown here is derived from an EMBL/GenBank/DDBJ whole genome shotgun (WGS) entry which is preliminary data.</text>
</comment>
<keyword evidence="1 6" id="KW-0547">Nucleotide-binding</keyword>
<dbReference type="GO" id="GO:0005524">
    <property type="term" value="F:ATP binding"/>
    <property type="evidence" value="ECO:0007669"/>
    <property type="project" value="UniProtKB-UniRule"/>
</dbReference>
<keyword evidence="4 6" id="KW-0067">ATP-binding</keyword>
<comment type="similarity">
    <text evidence="6">Belongs to the DEAD box helicase family.</text>
</comment>
<dbReference type="PROSITE" id="PS51192">
    <property type="entry name" value="HELICASE_ATP_BIND_1"/>
    <property type="match status" value="1"/>
</dbReference>
<feature type="domain" description="Helicase ATP-binding" evidence="10">
    <location>
        <begin position="77"/>
        <end position="379"/>
    </location>
</feature>
<evidence type="ECO:0000256" key="8">
    <source>
        <dbReference type="SAM" id="MobiDB-lite"/>
    </source>
</evidence>
<dbReference type="Pfam" id="PF00270">
    <property type="entry name" value="DEAD"/>
    <property type="match status" value="1"/>
</dbReference>
<evidence type="ECO:0000259" key="9">
    <source>
        <dbReference type="PROSITE" id="PS51192"/>
    </source>
</evidence>
<keyword evidence="13" id="KW-1185">Reference proteome</keyword>
<feature type="compositionally biased region" description="Polar residues" evidence="8">
    <location>
        <begin position="556"/>
        <end position="570"/>
    </location>
</feature>
<dbReference type="GO" id="GO:0003723">
    <property type="term" value="F:RNA binding"/>
    <property type="evidence" value="ECO:0007669"/>
    <property type="project" value="UniProtKB-UniRule"/>
</dbReference>
<dbReference type="PROSITE" id="PS00039">
    <property type="entry name" value="DEAD_ATP_HELICASE"/>
    <property type="match status" value="1"/>
</dbReference>
<evidence type="ECO:0000256" key="5">
    <source>
        <dbReference type="ARBA" id="ARBA00022884"/>
    </source>
</evidence>
<evidence type="ECO:0000259" key="10">
    <source>
        <dbReference type="PROSITE" id="PS51193"/>
    </source>
</evidence>
<feature type="region of interest" description="Disordered" evidence="8">
    <location>
        <begin position="1"/>
        <end position="32"/>
    </location>
</feature>
<evidence type="ECO:0000313" key="13">
    <source>
        <dbReference type="Proteomes" id="UP000886653"/>
    </source>
</evidence>
<dbReference type="AlphaFoldDB" id="A0A9P6T945"/>
<feature type="region of interest" description="Disordered" evidence="8">
    <location>
        <begin position="547"/>
        <end position="626"/>
    </location>
</feature>
<dbReference type="GO" id="GO:0016787">
    <property type="term" value="F:hydrolase activity"/>
    <property type="evidence" value="ECO:0007669"/>
    <property type="project" value="UniProtKB-KW"/>
</dbReference>
<feature type="domain" description="Helicase C-terminal" evidence="11">
    <location>
        <begin position="308"/>
        <end position="479"/>
    </location>
</feature>
<keyword evidence="3 6" id="KW-0347">Helicase</keyword>
<dbReference type="InterPro" id="IPR027417">
    <property type="entry name" value="P-loop_NTPase"/>
</dbReference>
<dbReference type="EMBL" id="MU167310">
    <property type="protein sequence ID" value="KAG0143812.1"/>
    <property type="molecule type" value="Genomic_DNA"/>
</dbReference>
<dbReference type="Gene3D" id="3.40.50.300">
    <property type="entry name" value="P-loop containing nucleotide triphosphate hydrolases"/>
    <property type="match status" value="2"/>
</dbReference>
<evidence type="ECO:0000256" key="7">
    <source>
        <dbReference type="RuleBase" id="RU365068"/>
    </source>
</evidence>
<protein>
    <recommendedName>
        <fullName evidence="7">ATP-dependent RNA helicase</fullName>
        <ecNumber evidence="7">3.6.4.13</ecNumber>
    </recommendedName>
</protein>
<proteinExistence type="inferred from homology"/>
<comment type="domain">
    <text evidence="7">The Q motif is unique to and characteristic of the DEAD box family of RNA helicases and controls ATP binding and hydrolysis.</text>
</comment>
<evidence type="ECO:0000256" key="2">
    <source>
        <dbReference type="ARBA" id="ARBA00022801"/>
    </source>
</evidence>
<gene>
    <name evidence="12" type="ORF">CROQUDRAFT_660791</name>
</gene>
<dbReference type="InterPro" id="IPR014013">
    <property type="entry name" value="Helic_SF1/SF2_ATP-bd_DinG/Rad3"/>
</dbReference>
<dbReference type="PROSITE" id="PS51194">
    <property type="entry name" value="HELICASE_CTER"/>
    <property type="match status" value="1"/>
</dbReference>
<feature type="compositionally biased region" description="Gly residues" evidence="8">
    <location>
        <begin position="591"/>
        <end position="616"/>
    </location>
</feature>
<evidence type="ECO:0000259" key="11">
    <source>
        <dbReference type="PROSITE" id="PS51194"/>
    </source>
</evidence>
<name>A0A9P6T945_9BASI</name>
<dbReference type="CDD" id="cd18787">
    <property type="entry name" value="SF2_C_DEAD"/>
    <property type="match status" value="1"/>
</dbReference>
<dbReference type="Pfam" id="PF00271">
    <property type="entry name" value="Helicase_C"/>
    <property type="match status" value="1"/>
</dbReference>
<keyword evidence="2 6" id="KW-0378">Hydrolase</keyword>
<dbReference type="EC" id="3.6.4.13" evidence="7"/>
<dbReference type="Proteomes" id="UP000886653">
    <property type="component" value="Unassembled WGS sequence"/>
</dbReference>
<feature type="compositionally biased region" description="Low complexity" evidence="8">
    <location>
        <begin position="10"/>
        <end position="21"/>
    </location>
</feature>